<organism evidence="2 3">
    <name type="scientific">Luteolibacter flavescens</name>
    <dbReference type="NCBI Taxonomy" id="1859460"/>
    <lineage>
        <taxon>Bacteria</taxon>
        <taxon>Pseudomonadati</taxon>
        <taxon>Verrucomicrobiota</taxon>
        <taxon>Verrucomicrobiia</taxon>
        <taxon>Verrucomicrobiales</taxon>
        <taxon>Verrucomicrobiaceae</taxon>
        <taxon>Luteolibacter</taxon>
    </lineage>
</organism>
<dbReference type="Proteomes" id="UP001207930">
    <property type="component" value="Unassembled WGS sequence"/>
</dbReference>
<proteinExistence type="predicted"/>
<gene>
    <name evidence="2" type="ORF">OKA04_03550</name>
</gene>
<evidence type="ECO:0000313" key="3">
    <source>
        <dbReference type="Proteomes" id="UP001207930"/>
    </source>
</evidence>
<evidence type="ECO:0000256" key="1">
    <source>
        <dbReference type="SAM" id="SignalP"/>
    </source>
</evidence>
<dbReference type="EMBL" id="JAPDDS010000001">
    <property type="protein sequence ID" value="MCW1883788.1"/>
    <property type="molecule type" value="Genomic_DNA"/>
</dbReference>
<keyword evidence="3" id="KW-1185">Reference proteome</keyword>
<keyword evidence="1" id="KW-0732">Signal</keyword>
<reference evidence="2 3" key="1">
    <citation type="submission" date="2022-10" db="EMBL/GenBank/DDBJ databases">
        <title>Luteolibacter flavescens strain MCCC 1K03193, whole genome shotgun sequencing project.</title>
        <authorList>
            <person name="Zhao G."/>
            <person name="Shen L."/>
        </authorList>
    </citation>
    <scope>NUCLEOTIDE SEQUENCE [LARGE SCALE GENOMIC DNA]</scope>
    <source>
        <strain evidence="2 3">MCCC 1K03193</strain>
    </source>
</reference>
<protein>
    <recommendedName>
        <fullName evidence="4">Lamin tail domain-containing protein</fullName>
    </recommendedName>
</protein>
<name>A0ABT3FJP5_9BACT</name>
<sequence>MKPLLLPLLLSPLILSAHAQQVEWTASGSVTSVSGSGFAAAVTAPVSVKFSYSLVSTYQPLTGIINIADKGEFFGDIGLNMEVSIAGDTWKGTVPNSPAHGTYALLVDALMPSAAPDIFTVTASSADTGVFSPFPYTGSSSARSIQVVLRDDTVPSHLLALGVLPDATTQVSAITSGSGSVSAGSDRISFSIDPASVTVSSIEPKIPLTITRTLSGIELRWPSETGTTYKLQENAGLSLAGWTLVDDYPGTGEEIVVPLTPFALNPERRFYRVITE</sequence>
<dbReference type="RefSeq" id="WP_264499747.1">
    <property type="nucleotide sequence ID" value="NZ_JAPDDS010000001.1"/>
</dbReference>
<accession>A0ABT3FJP5</accession>
<comment type="caution">
    <text evidence="2">The sequence shown here is derived from an EMBL/GenBank/DDBJ whole genome shotgun (WGS) entry which is preliminary data.</text>
</comment>
<feature type="chain" id="PRO_5046585801" description="Lamin tail domain-containing protein" evidence="1">
    <location>
        <begin position="20"/>
        <end position="276"/>
    </location>
</feature>
<evidence type="ECO:0000313" key="2">
    <source>
        <dbReference type="EMBL" id="MCW1883788.1"/>
    </source>
</evidence>
<evidence type="ECO:0008006" key="4">
    <source>
        <dbReference type="Google" id="ProtNLM"/>
    </source>
</evidence>
<feature type="signal peptide" evidence="1">
    <location>
        <begin position="1"/>
        <end position="19"/>
    </location>
</feature>